<comment type="caution">
    <text evidence="4">The sequence shown here is derived from an EMBL/GenBank/DDBJ whole genome shotgun (WGS) entry which is preliminary data.</text>
</comment>
<dbReference type="InterPro" id="IPR046450">
    <property type="entry name" value="PA_dom_sf"/>
</dbReference>
<sequence length="666" mass="70583">MATHAHRIAMAAPPWSICTSLPKCVRADYGSNVRFKIPHRRSVMVKSPAIRAGLTLVSVAALILATTSVASARPGDDGSISTADGARDAHQHGGTAGHLPATQSNVNVVSKLKMKNAVPEKIADVGVFKNYAYLAAWGVVSCTYNGVHVVDIKDPAKPKEVAFIQSKEGSYPGEGVQTLQLDTPAFTGDVLVTNNEKCKDKAGFGGMNLYDVTNPEHPTPLAVGIGDSTADGQGKKTANQTHSVFAWDAGEKAYAVIVDNDEGTDVDIMDITNPKKPFLTAEYDLDKTFPQILQNAPANLTDVFLHDLVVKQIDGKQVMLLSYWDAGYVTVDMTDVHTPIYIGDTDFTNPDPQLQESAGLIEKPEGNGHQGEFTLDNRFIIGADEDFAPNGAEGTTDDSATPFQISQGSDTPQLQGGESLTGDAVYAGQACSGDPIVLPAPVTASGSQIAIVTRGLCAFTEKVANVEAAGGYDGIVIINREGSDGCGAFGMSVAGTIPTSSVDRQTGFGFFDLEASYDNAACLAGAASVIPGLSLGAVGDLVSVRAFFDGWGYVHLFDNSTGKMSELDTYAIPEAMDPAYAAGFGDLSVHEVATSKQRADLAYFSYYAGGFRVTKIIDDKLVETGRFIDQGGNNFWGVDVFENNGVEYVAASDRDFGLYIFRYTGN</sequence>
<feature type="transmembrane region" description="Helical" evidence="2">
    <location>
        <begin position="49"/>
        <end position="70"/>
    </location>
</feature>
<dbReference type="SUPFAM" id="SSF52025">
    <property type="entry name" value="PA domain"/>
    <property type="match status" value="1"/>
</dbReference>
<evidence type="ECO:0000256" key="2">
    <source>
        <dbReference type="SAM" id="Phobius"/>
    </source>
</evidence>
<organism evidence="4 5">
    <name type="scientific">Cryobacterium levicorallinum</name>
    <dbReference type="NCBI Taxonomy" id="995038"/>
    <lineage>
        <taxon>Bacteria</taxon>
        <taxon>Bacillati</taxon>
        <taxon>Actinomycetota</taxon>
        <taxon>Actinomycetes</taxon>
        <taxon>Micrococcales</taxon>
        <taxon>Microbacteriaceae</taxon>
        <taxon>Cryobacterium</taxon>
    </lineage>
</organism>
<protein>
    <recommendedName>
        <fullName evidence="3">PA domain-containing protein</fullName>
    </recommendedName>
</protein>
<dbReference type="Pfam" id="PF08309">
    <property type="entry name" value="LVIVD"/>
    <property type="match status" value="2"/>
</dbReference>
<feature type="region of interest" description="Disordered" evidence="1">
    <location>
        <begin position="71"/>
        <end position="101"/>
    </location>
</feature>
<feature type="region of interest" description="Disordered" evidence="1">
    <location>
        <begin position="387"/>
        <end position="419"/>
    </location>
</feature>
<feature type="domain" description="PA" evidence="3">
    <location>
        <begin position="421"/>
        <end position="507"/>
    </location>
</feature>
<dbReference type="InterPro" id="IPR013211">
    <property type="entry name" value="LVIVD"/>
</dbReference>
<name>A0A4R8VJP1_9MICO</name>
<dbReference type="AlphaFoldDB" id="A0A4R8VJP1"/>
<keyword evidence="2" id="KW-1133">Transmembrane helix</keyword>
<evidence type="ECO:0000313" key="4">
    <source>
        <dbReference type="EMBL" id="TFB82866.1"/>
    </source>
</evidence>
<evidence type="ECO:0000259" key="3">
    <source>
        <dbReference type="Pfam" id="PF02225"/>
    </source>
</evidence>
<gene>
    <name evidence="4" type="ORF">E3O11_13560</name>
</gene>
<feature type="compositionally biased region" description="Polar residues" evidence="1">
    <location>
        <begin position="397"/>
        <end position="418"/>
    </location>
</feature>
<dbReference type="Gene3D" id="3.50.30.30">
    <property type="match status" value="1"/>
</dbReference>
<dbReference type="EMBL" id="SOFE01000023">
    <property type="protein sequence ID" value="TFB82866.1"/>
    <property type="molecule type" value="Genomic_DNA"/>
</dbReference>
<dbReference type="Proteomes" id="UP000297963">
    <property type="component" value="Unassembled WGS sequence"/>
</dbReference>
<keyword evidence="2" id="KW-0812">Transmembrane</keyword>
<evidence type="ECO:0000313" key="5">
    <source>
        <dbReference type="Proteomes" id="UP000297963"/>
    </source>
</evidence>
<dbReference type="Pfam" id="PF02225">
    <property type="entry name" value="PA"/>
    <property type="match status" value="1"/>
</dbReference>
<keyword evidence="2" id="KW-0472">Membrane</keyword>
<reference evidence="4 5" key="1">
    <citation type="submission" date="2019-03" db="EMBL/GenBank/DDBJ databases">
        <title>Genomics of glacier-inhabiting Cryobacterium strains.</title>
        <authorList>
            <person name="Liu Q."/>
            <person name="Xin Y.-H."/>
        </authorList>
    </citation>
    <scope>NUCLEOTIDE SEQUENCE [LARGE SCALE GENOMIC DNA]</scope>
    <source>
        <strain evidence="4 5">Hh34</strain>
    </source>
</reference>
<accession>A0A4R8VJP1</accession>
<evidence type="ECO:0000256" key="1">
    <source>
        <dbReference type="SAM" id="MobiDB-lite"/>
    </source>
</evidence>
<proteinExistence type="predicted"/>
<dbReference type="InterPro" id="IPR003137">
    <property type="entry name" value="PA_domain"/>
</dbReference>